<dbReference type="Proteomes" id="UP000324705">
    <property type="component" value="Chromosome 3B"/>
</dbReference>
<name>A0A9R1S7U8_TRITD</name>
<feature type="compositionally biased region" description="Basic and acidic residues" evidence="1">
    <location>
        <begin position="24"/>
        <end position="41"/>
    </location>
</feature>
<keyword evidence="3" id="KW-1185">Reference proteome</keyword>
<protein>
    <submittedName>
        <fullName evidence="2">Uncharacterized protein</fullName>
    </submittedName>
</protein>
<feature type="region of interest" description="Disordered" evidence="1">
    <location>
        <begin position="1"/>
        <end position="171"/>
    </location>
</feature>
<evidence type="ECO:0000313" key="2">
    <source>
        <dbReference type="EMBL" id="VAH84354.1"/>
    </source>
</evidence>
<gene>
    <name evidence="2" type="ORF">TRITD_3Bv1G248020</name>
</gene>
<organism evidence="2 3">
    <name type="scientific">Triticum turgidum subsp. durum</name>
    <name type="common">Durum wheat</name>
    <name type="synonym">Triticum durum</name>
    <dbReference type="NCBI Taxonomy" id="4567"/>
    <lineage>
        <taxon>Eukaryota</taxon>
        <taxon>Viridiplantae</taxon>
        <taxon>Streptophyta</taxon>
        <taxon>Embryophyta</taxon>
        <taxon>Tracheophyta</taxon>
        <taxon>Spermatophyta</taxon>
        <taxon>Magnoliopsida</taxon>
        <taxon>Liliopsida</taxon>
        <taxon>Poales</taxon>
        <taxon>Poaceae</taxon>
        <taxon>BOP clade</taxon>
        <taxon>Pooideae</taxon>
        <taxon>Triticodae</taxon>
        <taxon>Triticeae</taxon>
        <taxon>Triticinae</taxon>
        <taxon>Triticum</taxon>
    </lineage>
</organism>
<reference evidence="2 3" key="1">
    <citation type="submission" date="2017-09" db="EMBL/GenBank/DDBJ databases">
        <authorList>
            <consortium name="International Durum Wheat Genome Sequencing Consortium (IDWGSC)"/>
            <person name="Milanesi L."/>
        </authorList>
    </citation>
    <scope>NUCLEOTIDE SEQUENCE [LARGE SCALE GENOMIC DNA]</scope>
    <source>
        <strain evidence="3">cv. Svevo</strain>
    </source>
</reference>
<feature type="compositionally biased region" description="Basic residues" evidence="1">
    <location>
        <begin position="1"/>
        <end position="11"/>
    </location>
</feature>
<proteinExistence type="predicted"/>
<dbReference type="AlphaFoldDB" id="A0A9R1S7U8"/>
<accession>A0A9R1S7U8</accession>
<evidence type="ECO:0000256" key="1">
    <source>
        <dbReference type="SAM" id="MobiDB-lite"/>
    </source>
</evidence>
<sequence>MKSRRKGRRPRSKEPRSPISKETSSSREAGRSSHRNEHHSEAPSQTDPLQAPQHHDPDLAAPKRKQPIGRGSQQRPGLLPRPAGSKRHGPSPRGNHQDAAISTQPRAAEDEVGEQGGGPTRGWTEEEVEGVPPPPRAGRRPLATAARGGRRGWRRSGENLIAPESPAGDDAGVIIQPMPEGMDFVRSDSRIPVLLHHCLHWIYDHNRLVVFDTVVESFRWMRSPIGVHRCRTSHLHEMQGMLAITGGRELLKTWALTDYGREVWSFVRQIFLPKVKWGISRYTVVSGKANTELLCSTFERMFHYSNNKGKWLEEFQQEPCRSRIFSNHLFKESLISHSFFPMQSLGGKPYFLRGLGTLLMLDDLVSCSVYLVPCVQYIRSKIEQIACS</sequence>
<evidence type="ECO:0000313" key="3">
    <source>
        <dbReference type="Proteomes" id="UP000324705"/>
    </source>
</evidence>
<dbReference type="Gramene" id="TRITD3Bv1G248020.1">
    <property type="protein sequence ID" value="TRITD3Bv1G248020.1"/>
    <property type="gene ID" value="TRITD3Bv1G248020"/>
</dbReference>
<dbReference type="EMBL" id="LT934116">
    <property type="protein sequence ID" value="VAH84354.1"/>
    <property type="molecule type" value="Genomic_DNA"/>
</dbReference>